<dbReference type="AlphaFoldDB" id="A0A2K1IM11"/>
<evidence type="ECO:0000313" key="2">
    <source>
        <dbReference type="EnsemblPlants" id="PAC:32905164.CDS.1"/>
    </source>
</evidence>
<reference evidence="1 3" key="1">
    <citation type="journal article" date="2008" name="Science">
        <title>The Physcomitrella genome reveals evolutionary insights into the conquest of land by plants.</title>
        <authorList>
            <person name="Rensing S."/>
            <person name="Lang D."/>
            <person name="Zimmer A."/>
            <person name="Terry A."/>
            <person name="Salamov A."/>
            <person name="Shapiro H."/>
            <person name="Nishiyama T."/>
            <person name="Perroud P.-F."/>
            <person name="Lindquist E."/>
            <person name="Kamisugi Y."/>
            <person name="Tanahashi T."/>
            <person name="Sakakibara K."/>
            <person name="Fujita T."/>
            <person name="Oishi K."/>
            <person name="Shin-I T."/>
            <person name="Kuroki Y."/>
            <person name="Toyoda A."/>
            <person name="Suzuki Y."/>
            <person name="Hashimoto A."/>
            <person name="Yamaguchi K."/>
            <person name="Sugano A."/>
            <person name="Kohara Y."/>
            <person name="Fujiyama A."/>
            <person name="Anterola A."/>
            <person name="Aoki S."/>
            <person name="Ashton N."/>
            <person name="Barbazuk W.B."/>
            <person name="Barker E."/>
            <person name="Bennetzen J."/>
            <person name="Bezanilla M."/>
            <person name="Blankenship R."/>
            <person name="Cho S.H."/>
            <person name="Dutcher S."/>
            <person name="Estelle M."/>
            <person name="Fawcett J.A."/>
            <person name="Gundlach H."/>
            <person name="Hanada K."/>
            <person name="Heyl A."/>
            <person name="Hicks K.A."/>
            <person name="Hugh J."/>
            <person name="Lohr M."/>
            <person name="Mayer K."/>
            <person name="Melkozernov A."/>
            <person name="Murata T."/>
            <person name="Nelson D."/>
            <person name="Pils B."/>
            <person name="Prigge M."/>
            <person name="Reiss B."/>
            <person name="Renner T."/>
            <person name="Rombauts S."/>
            <person name="Rushton P."/>
            <person name="Sanderfoot A."/>
            <person name="Schween G."/>
            <person name="Shiu S.-H."/>
            <person name="Stueber K."/>
            <person name="Theodoulou F.L."/>
            <person name="Tu H."/>
            <person name="Van de Peer Y."/>
            <person name="Verrier P.J."/>
            <person name="Waters E."/>
            <person name="Wood A."/>
            <person name="Yang L."/>
            <person name="Cove D."/>
            <person name="Cuming A."/>
            <person name="Hasebe M."/>
            <person name="Lucas S."/>
            <person name="Mishler D.B."/>
            <person name="Reski R."/>
            <person name="Grigoriev I."/>
            <person name="Quatrano R.S."/>
            <person name="Boore J.L."/>
        </authorList>
    </citation>
    <scope>NUCLEOTIDE SEQUENCE [LARGE SCALE GENOMIC DNA]</scope>
    <source>
        <strain evidence="2 3">cv. Gransden 2004</strain>
    </source>
</reference>
<gene>
    <name evidence="1" type="ORF">PHYPA_026628</name>
</gene>
<dbReference type="Gramene" id="Pp3c22_2750V3.1">
    <property type="protein sequence ID" value="PAC:32905164.CDS.1"/>
    <property type="gene ID" value="Pp3c22_2750"/>
</dbReference>
<accession>A0A2K1IM11</accession>
<reference evidence="1 3" key="2">
    <citation type="journal article" date="2018" name="Plant J.">
        <title>The Physcomitrella patens chromosome-scale assembly reveals moss genome structure and evolution.</title>
        <authorList>
            <person name="Lang D."/>
            <person name="Ullrich K.K."/>
            <person name="Murat F."/>
            <person name="Fuchs J."/>
            <person name="Jenkins J."/>
            <person name="Haas F.B."/>
            <person name="Piednoel M."/>
            <person name="Gundlach H."/>
            <person name="Van Bel M."/>
            <person name="Meyberg R."/>
            <person name="Vives C."/>
            <person name="Morata J."/>
            <person name="Symeonidi A."/>
            <person name="Hiss M."/>
            <person name="Muchero W."/>
            <person name="Kamisugi Y."/>
            <person name="Saleh O."/>
            <person name="Blanc G."/>
            <person name="Decker E.L."/>
            <person name="van Gessel N."/>
            <person name="Grimwood J."/>
            <person name="Hayes R.D."/>
            <person name="Graham S.W."/>
            <person name="Gunter L.E."/>
            <person name="McDaniel S.F."/>
            <person name="Hoernstein S.N.W."/>
            <person name="Larsson A."/>
            <person name="Li F.W."/>
            <person name="Perroud P.F."/>
            <person name="Phillips J."/>
            <person name="Ranjan P."/>
            <person name="Rokshar D.S."/>
            <person name="Rothfels C.J."/>
            <person name="Schneider L."/>
            <person name="Shu S."/>
            <person name="Stevenson D.W."/>
            <person name="Thummler F."/>
            <person name="Tillich M."/>
            <person name="Villarreal Aguilar J.C."/>
            <person name="Widiez T."/>
            <person name="Wong G.K."/>
            <person name="Wymore A."/>
            <person name="Zhang Y."/>
            <person name="Zimmer A.D."/>
            <person name="Quatrano R.S."/>
            <person name="Mayer K.F.X."/>
            <person name="Goodstein D."/>
            <person name="Casacuberta J.M."/>
            <person name="Vandepoele K."/>
            <person name="Reski R."/>
            <person name="Cuming A.C."/>
            <person name="Tuskan G.A."/>
            <person name="Maumus F."/>
            <person name="Salse J."/>
            <person name="Schmutz J."/>
            <person name="Rensing S.A."/>
        </authorList>
    </citation>
    <scope>NUCLEOTIDE SEQUENCE [LARGE SCALE GENOMIC DNA]</scope>
    <source>
        <strain evidence="2 3">cv. Gransden 2004</strain>
    </source>
</reference>
<dbReference type="Proteomes" id="UP000006727">
    <property type="component" value="Chromosome 22"/>
</dbReference>
<reference evidence="2" key="3">
    <citation type="submission" date="2020-12" db="UniProtKB">
        <authorList>
            <consortium name="EnsemblPlants"/>
        </authorList>
    </citation>
    <scope>IDENTIFICATION</scope>
</reference>
<protein>
    <submittedName>
        <fullName evidence="1 2">Uncharacterized protein</fullName>
    </submittedName>
</protein>
<sequence>MPQKVHTLLSMVTELKGQLSTRKLEDILIWACDLLVKLEGVTVAFLAQTQLLKEALVEEECKREELMRSYRALLMGFRKEQNHKNWALEVLKVGRGSYDSIRPRVILVCA</sequence>
<evidence type="ECO:0000313" key="1">
    <source>
        <dbReference type="EMBL" id="PNR30312.1"/>
    </source>
</evidence>
<name>A0A2K1IM11_PHYPA</name>
<keyword evidence="3" id="KW-1185">Reference proteome</keyword>
<evidence type="ECO:0000313" key="3">
    <source>
        <dbReference type="Proteomes" id="UP000006727"/>
    </source>
</evidence>
<dbReference type="EnsemblPlants" id="Pp3c22_2750V3.1">
    <property type="protein sequence ID" value="PAC:32905164.CDS.1"/>
    <property type="gene ID" value="Pp3c22_2750"/>
</dbReference>
<dbReference type="EnsemblPlants" id="Pp3c22_2750V3.2">
    <property type="protein sequence ID" value="PAC:32905165.CDS.1"/>
    <property type="gene ID" value="Pp3c22_2750"/>
</dbReference>
<proteinExistence type="predicted"/>
<dbReference type="EMBL" id="ABEU02000022">
    <property type="protein sequence ID" value="PNR30312.1"/>
    <property type="molecule type" value="Genomic_DNA"/>
</dbReference>
<organism evidence="1">
    <name type="scientific">Physcomitrium patens</name>
    <name type="common">Spreading-leaved earth moss</name>
    <name type="synonym">Physcomitrella patens</name>
    <dbReference type="NCBI Taxonomy" id="3218"/>
    <lineage>
        <taxon>Eukaryota</taxon>
        <taxon>Viridiplantae</taxon>
        <taxon>Streptophyta</taxon>
        <taxon>Embryophyta</taxon>
        <taxon>Bryophyta</taxon>
        <taxon>Bryophytina</taxon>
        <taxon>Bryopsida</taxon>
        <taxon>Funariidae</taxon>
        <taxon>Funariales</taxon>
        <taxon>Funariaceae</taxon>
        <taxon>Physcomitrium</taxon>
    </lineage>
</organism>
<dbReference type="Gramene" id="Pp3c22_2750V3.2">
    <property type="protein sequence ID" value="PAC:32905165.CDS.1"/>
    <property type="gene ID" value="Pp3c22_2750"/>
</dbReference>
<dbReference type="PaxDb" id="3218-PP1S266_11V6.1"/>
<dbReference type="InParanoid" id="A0A2K1IM11"/>